<name>A0A9N8DV55_9STRA</name>
<evidence type="ECO:0000313" key="2">
    <source>
        <dbReference type="EMBL" id="CAB9507275.1"/>
    </source>
</evidence>
<comment type="caution">
    <text evidence="2">The sequence shown here is derived from an EMBL/GenBank/DDBJ whole genome shotgun (WGS) entry which is preliminary data.</text>
</comment>
<dbReference type="SUPFAM" id="SSF47954">
    <property type="entry name" value="Cyclin-like"/>
    <property type="match status" value="1"/>
</dbReference>
<organism evidence="2 3">
    <name type="scientific">Seminavis robusta</name>
    <dbReference type="NCBI Taxonomy" id="568900"/>
    <lineage>
        <taxon>Eukaryota</taxon>
        <taxon>Sar</taxon>
        <taxon>Stramenopiles</taxon>
        <taxon>Ochrophyta</taxon>
        <taxon>Bacillariophyta</taxon>
        <taxon>Bacillariophyceae</taxon>
        <taxon>Bacillariophycidae</taxon>
        <taxon>Naviculales</taxon>
        <taxon>Naviculaceae</taxon>
        <taxon>Seminavis</taxon>
    </lineage>
</organism>
<evidence type="ECO:0000313" key="3">
    <source>
        <dbReference type="Proteomes" id="UP001153069"/>
    </source>
</evidence>
<gene>
    <name evidence="2" type="ORF">SEMRO_299_G111520.1</name>
</gene>
<dbReference type="Pfam" id="PF00134">
    <property type="entry name" value="Cyclin_N"/>
    <property type="match status" value="1"/>
</dbReference>
<dbReference type="InterPro" id="IPR006671">
    <property type="entry name" value="Cyclin_N"/>
</dbReference>
<dbReference type="InterPro" id="IPR036915">
    <property type="entry name" value="Cyclin-like_sf"/>
</dbReference>
<evidence type="ECO:0000259" key="1">
    <source>
        <dbReference type="Pfam" id="PF00134"/>
    </source>
</evidence>
<proteinExistence type="predicted"/>
<dbReference type="Proteomes" id="UP001153069">
    <property type="component" value="Unassembled WGS sequence"/>
</dbReference>
<dbReference type="Gene3D" id="1.10.472.10">
    <property type="entry name" value="Cyclin-like"/>
    <property type="match status" value="2"/>
</dbReference>
<protein>
    <submittedName>
        <fullName evidence="2">Diatom-specific cyclin</fullName>
    </submittedName>
</protein>
<reference evidence="2" key="1">
    <citation type="submission" date="2020-06" db="EMBL/GenBank/DDBJ databases">
        <authorList>
            <consortium name="Plant Systems Biology data submission"/>
        </authorList>
    </citation>
    <scope>NUCLEOTIDE SEQUENCE</scope>
    <source>
        <strain evidence="2">D6</strain>
    </source>
</reference>
<accession>A0A9N8DV55</accession>
<sequence>MDMMTTTLEAMFSQEKAYHCQDYILQDNHNDPQWLVWRTGLLSHDDLAMNRAFRTTMVGWSQQVIDFIGMRRETVEYALSFFDRYLQCPEASTALRDRVTFQLAFVTCTYMAIKLHEPTAMSPKIFAKLSQGNYCFQQIERMEFNILKALGWRVNPPTGTAFVRQILSLFPDKLLPPTMKNTVCDLAKVQIDLVLGDYRFVPIKRSTLAMACLFNAFESLQYDEHFLEMTLAQQQSLQASVLYKESMDQVPFVRHSLYQVMAALPQNAGFVHGGIRSPGLYEMASKRASCEQHSPRSVYNSNFIR</sequence>
<dbReference type="PANTHER" id="PTHR10177">
    <property type="entry name" value="CYCLINS"/>
    <property type="match status" value="1"/>
</dbReference>
<feature type="domain" description="Cyclin N-terminal" evidence="1">
    <location>
        <begin position="48"/>
        <end position="155"/>
    </location>
</feature>
<dbReference type="FunFam" id="1.10.472.10:FF:000093">
    <property type="entry name" value="Predicted protein"/>
    <property type="match status" value="1"/>
</dbReference>
<dbReference type="InterPro" id="IPR039361">
    <property type="entry name" value="Cyclin"/>
</dbReference>
<dbReference type="OrthoDB" id="64224at2759"/>
<dbReference type="AlphaFoldDB" id="A0A9N8DV55"/>
<dbReference type="EMBL" id="CAICTM010000298">
    <property type="protein sequence ID" value="CAB9507275.1"/>
    <property type="molecule type" value="Genomic_DNA"/>
</dbReference>
<keyword evidence="3" id="KW-1185">Reference proteome</keyword>